<evidence type="ECO:0000256" key="1">
    <source>
        <dbReference type="SAM" id="Phobius"/>
    </source>
</evidence>
<name>A0A0D2IUV5_9EURO</name>
<dbReference type="GeneID" id="25289026"/>
<keyword evidence="1" id="KW-0472">Membrane</keyword>
<accession>A0A0D2IUV5</accession>
<evidence type="ECO:0000313" key="2">
    <source>
        <dbReference type="EMBL" id="KIX09874.1"/>
    </source>
</evidence>
<dbReference type="HOGENOM" id="CLU_1428722_0_0_1"/>
<organism evidence="2 3">
    <name type="scientific">Rhinocladiella mackenziei CBS 650.93</name>
    <dbReference type="NCBI Taxonomy" id="1442369"/>
    <lineage>
        <taxon>Eukaryota</taxon>
        <taxon>Fungi</taxon>
        <taxon>Dikarya</taxon>
        <taxon>Ascomycota</taxon>
        <taxon>Pezizomycotina</taxon>
        <taxon>Eurotiomycetes</taxon>
        <taxon>Chaetothyriomycetidae</taxon>
        <taxon>Chaetothyriales</taxon>
        <taxon>Herpotrichiellaceae</taxon>
        <taxon>Rhinocladiella</taxon>
    </lineage>
</organism>
<dbReference type="STRING" id="1442369.A0A0D2IUV5"/>
<dbReference type="EMBL" id="KN847475">
    <property type="protein sequence ID" value="KIX09874.1"/>
    <property type="molecule type" value="Genomic_DNA"/>
</dbReference>
<evidence type="ECO:0000313" key="3">
    <source>
        <dbReference type="Proteomes" id="UP000053617"/>
    </source>
</evidence>
<dbReference type="OrthoDB" id="9974981at2759"/>
<keyword evidence="1" id="KW-1133">Transmembrane helix</keyword>
<reference evidence="2 3" key="1">
    <citation type="submission" date="2015-01" db="EMBL/GenBank/DDBJ databases">
        <title>The Genome Sequence of Rhinocladiella mackenzie CBS 650.93.</title>
        <authorList>
            <consortium name="The Broad Institute Genomics Platform"/>
            <person name="Cuomo C."/>
            <person name="de Hoog S."/>
            <person name="Gorbushina A."/>
            <person name="Stielow B."/>
            <person name="Teixiera M."/>
            <person name="Abouelleil A."/>
            <person name="Chapman S.B."/>
            <person name="Priest M."/>
            <person name="Young S.K."/>
            <person name="Wortman J."/>
            <person name="Nusbaum C."/>
            <person name="Birren B."/>
        </authorList>
    </citation>
    <scope>NUCLEOTIDE SEQUENCE [LARGE SCALE GENOMIC DNA]</scope>
    <source>
        <strain evidence="2 3">CBS 650.93</strain>
    </source>
</reference>
<proteinExistence type="predicted"/>
<sequence length="190" mass="21441">MRIDVASLTHALIRGEKYFTDELVVRKHLEARVQVDPSLGYTQAVPGYFQTFFEALNLRGLSGDKRSALYLRSPDAKISTTNSNEQVIPMHTVFKLLSQASLLYLPNVAKLIVVSLLPYHLFSLNMRRHIRFAGSTIPTSPLFGTVAYILNHPVNVTYETLASSFEYEKKQKEAGNEFPEAAGKFFAREQ</sequence>
<keyword evidence="1" id="KW-0812">Transmembrane</keyword>
<dbReference type="VEuPathDB" id="FungiDB:Z518_00955"/>
<dbReference type="Proteomes" id="UP000053617">
    <property type="component" value="Unassembled WGS sequence"/>
</dbReference>
<feature type="transmembrane region" description="Helical" evidence="1">
    <location>
        <begin position="102"/>
        <end position="122"/>
    </location>
</feature>
<keyword evidence="3" id="KW-1185">Reference proteome</keyword>
<dbReference type="RefSeq" id="XP_013277010.1">
    <property type="nucleotide sequence ID" value="XM_013421556.1"/>
</dbReference>
<gene>
    <name evidence="2" type="ORF">Z518_00955</name>
</gene>
<protein>
    <submittedName>
        <fullName evidence="2">Uncharacterized protein</fullName>
    </submittedName>
</protein>
<dbReference type="AlphaFoldDB" id="A0A0D2IUV5"/>